<proteinExistence type="predicted"/>
<reference evidence="2 3" key="1">
    <citation type="journal article" date="2022" name="bioRxiv">
        <title>Genomics of Preaxostyla Flagellates Illuminates Evolutionary Transitions and the Path Towards Mitochondrial Loss.</title>
        <authorList>
            <person name="Novak L.V.F."/>
            <person name="Treitli S.C."/>
            <person name="Pyrih J."/>
            <person name="Halakuc P."/>
            <person name="Pipaliya S.V."/>
            <person name="Vacek V."/>
            <person name="Brzon O."/>
            <person name="Soukal P."/>
            <person name="Eme L."/>
            <person name="Dacks J.B."/>
            <person name="Karnkowska A."/>
            <person name="Elias M."/>
            <person name="Hampl V."/>
        </authorList>
    </citation>
    <scope>NUCLEOTIDE SEQUENCE [LARGE SCALE GENOMIC DNA]</scope>
    <source>
        <strain evidence="2">NAU3</strain>
        <tissue evidence="2">Gut</tissue>
    </source>
</reference>
<dbReference type="EMBL" id="JARBJD010000093">
    <property type="protein sequence ID" value="KAK2953329.1"/>
    <property type="molecule type" value="Genomic_DNA"/>
</dbReference>
<sequence length="1138" mass="128209">MESVSLQTQLSTLGDHLQQFSFFIERESRLNPLKPSQSADFHDRQKFLSHSNLSENRDSFWRSFCDVDSANLYRNISRQLDQLPLDGRRDPLLLTLIHLTELFDLATALSGFQQNDASLRVSEHKSAEHPLEPNASLLHSAEHVDDPSNASSGSMQFFEIQLLESDNEMDQESFENQLNNLCCVDELPTFCTNIPKIPQPLPSPPHDTQNAQMSPVKTSNVDQTNPPSPEPASPFIINQQQPNRYPGTILQEVLETIFGSTLPIVIVDSALFLTTEWLVQCNTNPSASVQYPSFIPPLISTLIFLSKGYDRTVRMFVEDSFVLDLLRILLALFSSPPTPSLTSGASEHLPSVSQLIFLFTLCFAQTDHPTVSDIPIFSKEIYLYWPQDSETVTPYFSPVPASQEQKLKATRLRLALERHFSTLSVSFSQTQSTPQQKQNIARSTFPLFLALSILSETLSAEVVELFQVLILPHLSTFSSMFAFIHSSFTPIAQNIPSITFPVLLALSHIHHSSKASIWHTCCVYHILPVIHSLFVSPANSVDPTHFNNFWTELIEAINHFISFIEQSLSIRVTSVLNPSESLVVFESGMRLSILLLVLQHLILFRGNKATVLSNLLHLDTFWQDFLCQTCLLLTSLQMYFRVEEAMNSVEVSTPSDDEGRGEGSVQSTNLDWDSVVTTNSVLSNPGDTAVRCVFGSILLTVFHFFDLQVEHCNELVQPTLSNLFAFLPHHIPLLTPTLSQSLRTFSVGERTHHILHTPSTRMPDEEDENRSELLFFPFDLAVSMSSVDIMHVFIYKVHQLSAETCLINSVVPFLLSNIDTTLAQPRPLRFSSLLTRHLNFNFLFERATVMILQQLHQHGLRAEWVMWMRNAGMVRPIDELVLGYFALAHHLIRAASSVVLVDCFDWIVVIAEVVEDVVAGKGVSGEELEQVFRAKFPSHQAIHLFPITPVSRGKQHPFQSSSLVTFLSLFANTFQKGVKKPLSLFTNDVLRAIATILKMLARHFRNPQLGLRSAAMFLTTPLATVLKSENEEERHQLSKALVETGVLDACVELIEAAGSVLTSTFDTRHRPMNMYFYIMPLVDIVDECRWLSEQDEAVKGVVQRNDENVGRWKGQKNVEGAVIVGQRTFLFERAQCLL</sequence>
<feature type="compositionally biased region" description="Polar residues" evidence="1">
    <location>
        <begin position="206"/>
        <end position="225"/>
    </location>
</feature>
<organism evidence="2 3">
    <name type="scientific">Blattamonas nauphoetae</name>
    <dbReference type="NCBI Taxonomy" id="2049346"/>
    <lineage>
        <taxon>Eukaryota</taxon>
        <taxon>Metamonada</taxon>
        <taxon>Preaxostyla</taxon>
        <taxon>Oxymonadida</taxon>
        <taxon>Blattamonas</taxon>
    </lineage>
</organism>
<feature type="region of interest" description="Disordered" evidence="1">
    <location>
        <begin position="195"/>
        <end position="238"/>
    </location>
</feature>
<comment type="caution">
    <text evidence="2">The sequence shown here is derived from an EMBL/GenBank/DDBJ whole genome shotgun (WGS) entry which is preliminary data.</text>
</comment>
<protein>
    <submittedName>
        <fullName evidence="2">Uncharacterized protein</fullName>
    </submittedName>
</protein>
<evidence type="ECO:0000256" key="1">
    <source>
        <dbReference type="SAM" id="MobiDB-lite"/>
    </source>
</evidence>
<accession>A0ABQ9XNK4</accession>
<dbReference type="Proteomes" id="UP001281761">
    <property type="component" value="Unassembled WGS sequence"/>
</dbReference>
<evidence type="ECO:0000313" key="2">
    <source>
        <dbReference type="EMBL" id="KAK2953329.1"/>
    </source>
</evidence>
<name>A0ABQ9XNK4_9EUKA</name>
<evidence type="ECO:0000313" key="3">
    <source>
        <dbReference type="Proteomes" id="UP001281761"/>
    </source>
</evidence>
<gene>
    <name evidence="2" type="ORF">BLNAU_11792</name>
</gene>
<keyword evidence="3" id="KW-1185">Reference proteome</keyword>